<dbReference type="InterPro" id="IPR050325">
    <property type="entry name" value="Prot/Nucl_acid_deglycase"/>
</dbReference>
<keyword evidence="6" id="KW-1185">Reference proteome</keyword>
<evidence type="ECO:0000256" key="3">
    <source>
        <dbReference type="ARBA" id="ARBA00038493"/>
    </source>
</evidence>
<dbReference type="SUPFAM" id="SSF52317">
    <property type="entry name" value="Class I glutamine amidotransferase-like"/>
    <property type="match status" value="1"/>
</dbReference>
<dbReference type="RefSeq" id="WP_191667790.1">
    <property type="nucleotide sequence ID" value="NZ_QORN01000010.1"/>
</dbReference>
<dbReference type="CDD" id="cd03141">
    <property type="entry name" value="GATase1_Hsp31_like"/>
    <property type="match status" value="1"/>
</dbReference>
<keyword evidence="5" id="KW-0315">Glutamine amidotransferase</keyword>
<comment type="caution">
    <text evidence="5">The sequence shown here is derived from an EMBL/GenBank/DDBJ whole genome shotgun (WGS) entry which is preliminary data.</text>
</comment>
<evidence type="ECO:0000256" key="2">
    <source>
        <dbReference type="ARBA" id="ARBA00023239"/>
    </source>
</evidence>
<feature type="domain" description="DJ-1/PfpI" evidence="4">
    <location>
        <begin position="27"/>
        <end position="222"/>
    </location>
</feature>
<sequence length="235" mass="26237">MQKILVVETNQATYGKKATPTGLWLGETTEFVLKMHEAGYQVDYVSPQGGYVPVDPRSLKYANKESIRLYQSRDFERRALAETHNPAELTAEDYHAIYYAGGHGAMWDFVNNQPLQQLAEKIYRNGGYITSVCHGIAGLFNLRLPNGNFLIKGRQITGFTTTEEMLAGKYQVVPFLNQPMATKRGAQFVKKHAYSSFVVQDGRLITGQNPFSAQAVAEKLLHEIKPASTTGTKDK</sequence>
<dbReference type="Pfam" id="PF01965">
    <property type="entry name" value="DJ-1_PfpI"/>
    <property type="match status" value="1"/>
</dbReference>
<dbReference type="Proteomes" id="UP000704341">
    <property type="component" value="Unassembled WGS sequence"/>
</dbReference>
<gene>
    <name evidence="5" type="ORF">DTK66_03475</name>
</gene>
<dbReference type="InterPro" id="IPR029062">
    <property type="entry name" value="Class_I_gatase-like"/>
</dbReference>
<dbReference type="PANTHER" id="PTHR48094:SF11">
    <property type="entry name" value="GLUTATHIONE-INDEPENDENT GLYOXALASE HSP31-RELATED"/>
    <property type="match status" value="1"/>
</dbReference>
<dbReference type="EMBL" id="QORN01000010">
    <property type="protein sequence ID" value="MBD5806185.1"/>
    <property type="molecule type" value="Genomic_DNA"/>
</dbReference>
<organism evidence="5 6">
    <name type="scientific">Limosilactobacillus walteri</name>
    <dbReference type="NCBI Taxonomy" id="2268022"/>
    <lineage>
        <taxon>Bacteria</taxon>
        <taxon>Bacillati</taxon>
        <taxon>Bacillota</taxon>
        <taxon>Bacilli</taxon>
        <taxon>Lactobacillales</taxon>
        <taxon>Lactobacillaceae</taxon>
        <taxon>Limosilactobacillus</taxon>
    </lineage>
</organism>
<keyword evidence="2" id="KW-0456">Lyase</keyword>
<dbReference type="PANTHER" id="PTHR48094">
    <property type="entry name" value="PROTEIN/NUCLEIC ACID DEGLYCASE DJ-1-RELATED"/>
    <property type="match status" value="1"/>
</dbReference>
<evidence type="ECO:0000259" key="4">
    <source>
        <dbReference type="Pfam" id="PF01965"/>
    </source>
</evidence>
<keyword evidence="1" id="KW-0346">Stress response</keyword>
<name>A0ABR8P632_9LACO</name>
<proteinExistence type="inferred from homology"/>
<dbReference type="Gene3D" id="3.40.50.880">
    <property type="match status" value="1"/>
</dbReference>
<comment type="similarity">
    <text evidence="3">Belongs to the peptidase C56 family. HSP31-like subfamily.</text>
</comment>
<reference evidence="5 6" key="1">
    <citation type="submission" date="2018-07" db="EMBL/GenBank/DDBJ databases">
        <title>Phylogenomic Insights into understanding Host Adaptation of Lactobacillus reuteri by a novel species, Lactobacillus spp. M31.</title>
        <authorList>
            <person name="Sharma S."/>
            <person name="Patil P."/>
            <person name="Korpole S."/>
            <person name="Patil P.B."/>
        </authorList>
    </citation>
    <scope>NUCLEOTIDE SEQUENCE [LARGE SCALE GENOMIC DNA]</scope>
    <source>
        <strain evidence="5 6">M31</strain>
    </source>
</reference>
<dbReference type="InterPro" id="IPR002818">
    <property type="entry name" value="DJ-1/PfpI"/>
</dbReference>
<evidence type="ECO:0000313" key="5">
    <source>
        <dbReference type="EMBL" id="MBD5806185.1"/>
    </source>
</evidence>
<evidence type="ECO:0000313" key="6">
    <source>
        <dbReference type="Proteomes" id="UP000704341"/>
    </source>
</evidence>
<accession>A0ABR8P632</accession>
<evidence type="ECO:0000256" key="1">
    <source>
        <dbReference type="ARBA" id="ARBA00023016"/>
    </source>
</evidence>
<protein>
    <submittedName>
        <fullName evidence="5">Type 1 glutamine amidotransferase domain-containing protein</fullName>
    </submittedName>
</protein>